<dbReference type="Gramene" id="rna20746">
    <property type="protein sequence ID" value="RHN58799.1"/>
    <property type="gene ID" value="gene20746"/>
</dbReference>
<gene>
    <name evidence="2" type="ORF">MtrunA17_Chr4g0006281</name>
</gene>
<accession>A0A396HZQ2</accession>
<sequence length="72" mass="8571">MEVVNCLFSKLNYFNQIRLSDIWFSLIISLKFLISHPMSLSLKFFITLICMFVGLIALSLFILFNNFFYLMF</sequence>
<evidence type="ECO:0000313" key="2">
    <source>
        <dbReference type="EMBL" id="RHN58799.1"/>
    </source>
</evidence>
<protein>
    <recommendedName>
        <fullName evidence="4">Transmembrane protein</fullName>
    </recommendedName>
</protein>
<evidence type="ECO:0000313" key="3">
    <source>
        <dbReference type="Proteomes" id="UP000265566"/>
    </source>
</evidence>
<proteinExistence type="predicted"/>
<reference evidence="3" key="1">
    <citation type="journal article" date="2018" name="Nat. Plants">
        <title>Whole-genome landscape of Medicago truncatula symbiotic genes.</title>
        <authorList>
            <person name="Pecrix Y."/>
            <person name="Staton S.E."/>
            <person name="Sallet E."/>
            <person name="Lelandais-Briere C."/>
            <person name="Moreau S."/>
            <person name="Carrere S."/>
            <person name="Blein T."/>
            <person name="Jardinaud M.F."/>
            <person name="Latrasse D."/>
            <person name="Zouine M."/>
            <person name="Zahm M."/>
            <person name="Kreplak J."/>
            <person name="Mayjonade B."/>
            <person name="Satge C."/>
            <person name="Perez M."/>
            <person name="Cauet S."/>
            <person name="Marande W."/>
            <person name="Chantry-Darmon C."/>
            <person name="Lopez-Roques C."/>
            <person name="Bouchez O."/>
            <person name="Berard A."/>
            <person name="Debelle F."/>
            <person name="Munos S."/>
            <person name="Bendahmane A."/>
            <person name="Berges H."/>
            <person name="Niebel A."/>
            <person name="Buitink J."/>
            <person name="Frugier F."/>
            <person name="Benhamed M."/>
            <person name="Crespi M."/>
            <person name="Gouzy J."/>
            <person name="Gamas P."/>
        </authorList>
    </citation>
    <scope>NUCLEOTIDE SEQUENCE [LARGE SCALE GENOMIC DNA]</scope>
    <source>
        <strain evidence="3">cv. Jemalong A17</strain>
    </source>
</reference>
<keyword evidence="1" id="KW-0812">Transmembrane</keyword>
<dbReference type="Proteomes" id="UP000265566">
    <property type="component" value="Chromosome 4"/>
</dbReference>
<dbReference type="EMBL" id="PSQE01000004">
    <property type="protein sequence ID" value="RHN58799.1"/>
    <property type="molecule type" value="Genomic_DNA"/>
</dbReference>
<keyword evidence="1" id="KW-0472">Membrane</keyword>
<evidence type="ECO:0000256" key="1">
    <source>
        <dbReference type="SAM" id="Phobius"/>
    </source>
</evidence>
<name>A0A396HZQ2_MEDTR</name>
<feature type="transmembrane region" description="Helical" evidence="1">
    <location>
        <begin position="46"/>
        <end position="69"/>
    </location>
</feature>
<dbReference type="AlphaFoldDB" id="A0A396HZQ2"/>
<keyword evidence="1" id="KW-1133">Transmembrane helix</keyword>
<organism evidence="2 3">
    <name type="scientific">Medicago truncatula</name>
    <name type="common">Barrel medic</name>
    <name type="synonym">Medicago tribuloides</name>
    <dbReference type="NCBI Taxonomy" id="3880"/>
    <lineage>
        <taxon>Eukaryota</taxon>
        <taxon>Viridiplantae</taxon>
        <taxon>Streptophyta</taxon>
        <taxon>Embryophyta</taxon>
        <taxon>Tracheophyta</taxon>
        <taxon>Spermatophyta</taxon>
        <taxon>Magnoliopsida</taxon>
        <taxon>eudicotyledons</taxon>
        <taxon>Gunneridae</taxon>
        <taxon>Pentapetalae</taxon>
        <taxon>rosids</taxon>
        <taxon>fabids</taxon>
        <taxon>Fabales</taxon>
        <taxon>Fabaceae</taxon>
        <taxon>Papilionoideae</taxon>
        <taxon>50 kb inversion clade</taxon>
        <taxon>NPAAA clade</taxon>
        <taxon>Hologalegina</taxon>
        <taxon>IRL clade</taxon>
        <taxon>Trifolieae</taxon>
        <taxon>Medicago</taxon>
    </lineage>
</organism>
<comment type="caution">
    <text evidence="2">The sequence shown here is derived from an EMBL/GenBank/DDBJ whole genome shotgun (WGS) entry which is preliminary data.</text>
</comment>
<evidence type="ECO:0008006" key="4">
    <source>
        <dbReference type="Google" id="ProtNLM"/>
    </source>
</evidence>